<dbReference type="PANTHER" id="PTHR43008">
    <property type="entry name" value="BENZIL REDUCTASE"/>
    <property type="match status" value="1"/>
</dbReference>
<dbReference type="InterPro" id="IPR036291">
    <property type="entry name" value="NAD(P)-bd_dom_sf"/>
</dbReference>
<keyword evidence="2" id="KW-0560">Oxidoreductase</keyword>
<comment type="similarity">
    <text evidence="1">Belongs to the short-chain dehydrogenases/reductases (SDR) family.</text>
</comment>
<evidence type="ECO:0000313" key="3">
    <source>
        <dbReference type="EMBL" id="KAI3556087.1"/>
    </source>
</evidence>
<dbReference type="GO" id="GO:0050664">
    <property type="term" value="F:oxidoreductase activity, acting on NAD(P)H, oxygen as acceptor"/>
    <property type="evidence" value="ECO:0007669"/>
    <property type="project" value="TreeGrafter"/>
</dbReference>
<dbReference type="InterPro" id="IPR002347">
    <property type="entry name" value="SDR_fam"/>
</dbReference>
<dbReference type="PRINTS" id="PR00081">
    <property type="entry name" value="GDHRDH"/>
</dbReference>
<dbReference type="AlphaFoldDB" id="A0A9P9XKW4"/>
<dbReference type="Gene3D" id="3.40.50.720">
    <property type="entry name" value="NAD(P)-binding Rossmann-like Domain"/>
    <property type="match status" value="2"/>
</dbReference>
<dbReference type="GO" id="GO:0016616">
    <property type="term" value="F:oxidoreductase activity, acting on the CH-OH group of donors, NAD or NADP as acceptor"/>
    <property type="evidence" value="ECO:0007669"/>
    <property type="project" value="UniProtKB-ARBA"/>
</dbReference>
<dbReference type="Pfam" id="PF00106">
    <property type="entry name" value="adh_short"/>
    <property type="match status" value="1"/>
</dbReference>
<dbReference type="OrthoDB" id="1888931at2759"/>
<keyword evidence="4" id="KW-1185">Reference proteome</keyword>
<dbReference type="PANTHER" id="PTHR43008:SF12">
    <property type="entry name" value="OXIDOREDUCTASE, SHORT CHAIN DEHYDROGENASE_REDUCTASE FAMILY (AFU_ORTHOLOGUE AFUA_6G13830)"/>
    <property type="match status" value="1"/>
</dbReference>
<reference evidence="3" key="1">
    <citation type="submission" date="2019-01" db="EMBL/GenBank/DDBJ databases">
        <title>Colletotrichum abscissum LGMF1257.</title>
        <authorList>
            <person name="Baroncelli R."/>
        </authorList>
    </citation>
    <scope>NUCLEOTIDE SEQUENCE</scope>
    <source>
        <strain evidence="3">Ca142</strain>
    </source>
</reference>
<gene>
    <name evidence="3" type="ORF">CABS02_03796</name>
</gene>
<proteinExistence type="inferred from homology"/>
<evidence type="ECO:0000256" key="1">
    <source>
        <dbReference type="ARBA" id="ARBA00006484"/>
    </source>
</evidence>
<evidence type="ECO:0000313" key="4">
    <source>
        <dbReference type="Proteomes" id="UP001056436"/>
    </source>
</evidence>
<name>A0A9P9XKW4_9PEZI</name>
<comment type="caution">
    <text evidence="3">The sequence shown here is derived from an EMBL/GenBank/DDBJ whole genome shotgun (WGS) entry which is preliminary data.</text>
</comment>
<organism evidence="3 4">
    <name type="scientific">Colletotrichum abscissum</name>
    <dbReference type="NCBI Taxonomy" id="1671311"/>
    <lineage>
        <taxon>Eukaryota</taxon>
        <taxon>Fungi</taxon>
        <taxon>Dikarya</taxon>
        <taxon>Ascomycota</taxon>
        <taxon>Pezizomycotina</taxon>
        <taxon>Sordariomycetes</taxon>
        <taxon>Hypocreomycetidae</taxon>
        <taxon>Glomerellales</taxon>
        <taxon>Glomerellaceae</taxon>
        <taxon>Colletotrichum</taxon>
        <taxon>Colletotrichum acutatum species complex</taxon>
    </lineage>
</organism>
<evidence type="ECO:0000256" key="2">
    <source>
        <dbReference type="ARBA" id="ARBA00023002"/>
    </source>
</evidence>
<dbReference type="EMBL" id="SDAQ01000014">
    <property type="protein sequence ID" value="KAI3556087.1"/>
    <property type="molecule type" value="Genomic_DNA"/>
</dbReference>
<accession>A0A9P9XKW4</accession>
<sequence>MPLYKPPNPGAPVLSQFSLKGKVAAVTGGARGIGLEIVRGLAEAGADVALIHATSKDAVEIASQIAKDTGVNIRAYQSDVRSRASIAATVDEIVQDFGHLDVMIANSGVCADIPSLEYTEETWKDNNSVNLDGVMWTAQAAGKRQAAYNSSKAAAVHLAKSLAVEWVDFARVNSVSPGFIETEMLYVQPKERFDKWMEMIPGKRMAETSELKGI</sequence>
<dbReference type="SUPFAM" id="SSF51735">
    <property type="entry name" value="NAD(P)-binding Rossmann-fold domains"/>
    <property type="match status" value="1"/>
</dbReference>
<protein>
    <submittedName>
        <fullName evidence="3">Short chain dehydrogenase</fullName>
    </submittedName>
</protein>
<dbReference type="Proteomes" id="UP001056436">
    <property type="component" value="Unassembled WGS sequence"/>
</dbReference>